<gene>
    <name evidence="2" type="ORF">FHW36_10974</name>
</gene>
<proteinExistence type="predicted"/>
<accession>A0A561PAY3</accession>
<reference evidence="2 3" key="1">
    <citation type="submission" date="2019-06" db="EMBL/GenBank/DDBJ databases">
        <title>Sorghum-associated microbial communities from plants grown in Nebraska, USA.</title>
        <authorList>
            <person name="Schachtman D."/>
        </authorList>
    </citation>
    <scope>NUCLEOTIDE SEQUENCE [LARGE SCALE GENOMIC DNA]</scope>
    <source>
        <strain evidence="2 3">1209</strain>
    </source>
</reference>
<comment type="caution">
    <text evidence="2">The sequence shown here is derived from an EMBL/GenBank/DDBJ whole genome shotgun (WGS) entry which is preliminary data.</text>
</comment>
<keyword evidence="3" id="KW-1185">Reference proteome</keyword>
<feature type="chain" id="PRO_5022140982" description="DUF4468 domain-containing protein" evidence="1">
    <location>
        <begin position="22"/>
        <end position="168"/>
    </location>
</feature>
<evidence type="ECO:0000256" key="1">
    <source>
        <dbReference type="SAM" id="SignalP"/>
    </source>
</evidence>
<sequence length="168" mass="18865">MKQRYLLLLILLMGSFLSMSAQQNVSNPGSRAKAAIQFTKILEEAAMAYPPHLSYLTEQGAKIESGFRISEDGTLSVTFRYPVENSFALYRLTAPISAIKSVFYDYYIGLEFEGAVVNITESDKGSRELKESNKMNLFHIAMPGDGPNGERLKARFEQGLQAFRESYK</sequence>
<name>A0A561PAY3_9BACT</name>
<evidence type="ECO:0000313" key="3">
    <source>
        <dbReference type="Proteomes" id="UP000320811"/>
    </source>
</evidence>
<protein>
    <recommendedName>
        <fullName evidence="4">DUF4468 domain-containing protein</fullName>
    </recommendedName>
</protein>
<organism evidence="2 3">
    <name type="scientific">Chitinophaga polysaccharea</name>
    <dbReference type="NCBI Taxonomy" id="1293035"/>
    <lineage>
        <taxon>Bacteria</taxon>
        <taxon>Pseudomonadati</taxon>
        <taxon>Bacteroidota</taxon>
        <taxon>Chitinophagia</taxon>
        <taxon>Chitinophagales</taxon>
        <taxon>Chitinophagaceae</taxon>
        <taxon>Chitinophaga</taxon>
    </lineage>
</organism>
<dbReference type="RefSeq" id="WP_145673279.1">
    <property type="nucleotide sequence ID" value="NZ_VIWO01000009.1"/>
</dbReference>
<keyword evidence="1" id="KW-0732">Signal</keyword>
<feature type="signal peptide" evidence="1">
    <location>
        <begin position="1"/>
        <end position="21"/>
    </location>
</feature>
<dbReference type="EMBL" id="VIWO01000009">
    <property type="protein sequence ID" value="TWF35287.1"/>
    <property type="molecule type" value="Genomic_DNA"/>
</dbReference>
<dbReference type="AlphaFoldDB" id="A0A561PAY3"/>
<evidence type="ECO:0000313" key="2">
    <source>
        <dbReference type="EMBL" id="TWF35287.1"/>
    </source>
</evidence>
<dbReference type="Proteomes" id="UP000320811">
    <property type="component" value="Unassembled WGS sequence"/>
</dbReference>
<evidence type="ECO:0008006" key="4">
    <source>
        <dbReference type="Google" id="ProtNLM"/>
    </source>
</evidence>
<dbReference type="OrthoDB" id="665439at2"/>